<name>A0A4V2UNZ1_9PROT</name>
<keyword evidence="3" id="KW-0282">Flagellum</keyword>
<protein>
    <submittedName>
        <fullName evidence="3">Flagellar motility protein MotE (MotC chaperone)</fullName>
    </submittedName>
</protein>
<dbReference type="Gene3D" id="1.25.60.10">
    <property type="entry name" value="MgtE N-terminal domain-like"/>
    <property type="match status" value="1"/>
</dbReference>
<keyword evidence="3" id="KW-0966">Cell projection</keyword>
<dbReference type="Pfam" id="PF03448">
    <property type="entry name" value="MgtE_N"/>
    <property type="match status" value="1"/>
</dbReference>
<accession>A0A4V2UNZ1</accession>
<dbReference type="EMBL" id="SLZW01000004">
    <property type="protein sequence ID" value="TCS63021.1"/>
    <property type="molecule type" value="Genomic_DNA"/>
</dbReference>
<sequence length="241" mass="26147">MSKIRFLPVMIFAAALMLTVRVGNIWNDVGGLLSGGVSVTPAAAQTPAGQPPAGQNAPPAPATPGAGAPPVDPLAKPLPAPVRDKQAIAARMLSDDPTLLTQSEIDLLQKLAARREALDKRAQEIQMRAGLLKAAEKRIDKKVTDFKILKSTIEGLIKKYDEQQTTKLQSLVKIYENMKPKDAARIFEKLDMDTLLLVAERMKERKLAPVMAKMNPDKAREVTVQLARLRNLPVPGRPPGG</sequence>
<evidence type="ECO:0000313" key="3">
    <source>
        <dbReference type="EMBL" id="TCS63021.1"/>
    </source>
</evidence>
<organism evidence="3 4">
    <name type="scientific">Varunaivibrio sulfuroxidans</name>
    <dbReference type="NCBI Taxonomy" id="1773489"/>
    <lineage>
        <taxon>Bacteria</taxon>
        <taxon>Pseudomonadati</taxon>
        <taxon>Pseudomonadota</taxon>
        <taxon>Alphaproteobacteria</taxon>
        <taxon>Rhodospirillales</taxon>
        <taxon>Magnetovibrionaceae</taxon>
        <taxon>Varunaivibrio</taxon>
    </lineage>
</organism>
<evidence type="ECO:0000259" key="2">
    <source>
        <dbReference type="Pfam" id="PF03448"/>
    </source>
</evidence>
<keyword evidence="4" id="KW-1185">Reference proteome</keyword>
<dbReference type="Proteomes" id="UP000295304">
    <property type="component" value="Unassembled WGS sequence"/>
</dbReference>
<dbReference type="AlphaFoldDB" id="A0A4V2UNZ1"/>
<gene>
    <name evidence="3" type="ORF">EDD55_104112</name>
</gene>
<feature type="compositionally biased region" description="Low complexity" evidence="1">
    <location>
        <begin position="43"/>
        <end position="69"/>
    </location>
</feature>
<comment type="caution">
    <text evidence="3">The sequence shown here is derived from an EMBL/GenBank/DDBJ whole genome shotgun (WGS) entry which is preliminary data.</text>
</comment>
<dbReference type="RefSeq" id="WP_132938760.1">
    <property type="nucleotide sequence ID" value="NZ_CP119676.1"/>
</dbReference>
<evidence type="ECO:0000256" key="1">
    <source>
        <dbReference type="SAM" id="MobiDB-lite"/>
    </source>
</evidence>
<feature type="compositionally biased region" description="Pro residues" evidence="1">
    <location>
        <begin position="70"/>
        <end position="79"/>
    </location>
</feature>
<proteinExistence type="predicted"/>
<evidence type="ECO:0000313" key="4">
    <source>
        <dbReference type="Proteomes" id="UP000295304"/>
    </source>
</evidence>
<keyword evidence="3" id="KW-0969">Cilium</keyword>
<dbReference type="InterPro" id="IPR006668">
    <property type="entry name" value="Mg_transptr_MgtE_intracell_dom"/>
</dbReference>
<reference evidence="3 4" key="1">
    <citation type="submission" date="2019-03" db="EMBL/GenBank/DDBJ databases">
        <title>Genomic Encyclopedia of Type Strains, Phase IV (KMG-IV): sequencing the most valuable type-strain genomes for metagenomic binning, comparative biology and taxonomic classification.</title>
        <authorList>
            <person name="Goeker M."/>
        </authorList>
    </citation>
    <scope>NUCLEOTIDE SEQUENCE [LARGE SCALE GENOMIC DNA]</scope>
    <source>
        <strain evidence="3 4">DSM 101688</strain>
    </source>
</reference>
<dbReference type="OrthoDB" id="9791432at2"/>
<dbReference type="SUPFAM" id="SSF158791">
    <property type="entry name" value="MgtE N-terminal domain-like"/>
    <property type="match status" value="1"/>
</dbReference>
<feature type="region of interest" description="Disordered" evidence="1">
    <location>
        <begin position="43"/>
        <end position="79"/>
    </location>
</feature>
<dbReference type="InterPro" id="IPR038076">
    <property type="entry name" value="MgtE_N_sf"/>
</dbReference>
<feature type="domain" description="Magnesium transporter MgtE intracellular" evidence="2">
    <location>
        <begin position="173"/>
        <end position="223"/>
    </location>
</feature>